<evidence type="ECO:0000313" key="6">
    <source>
        <dbReference type="EMBL" id="MBI2465823.1"/>
    </source>
</evidence>
<proteinExistence type="predicted"/>
<evidence type="ECO:0000256" key="4">
    <source>
        <dbReference type="ARBA" id="ARBA00022840"/>
    </source>
</evidence>
<dbReference type="InterPro" id="IPR038695">
    <property type="entry name" value="Saro_0823-like_sf"/>
</dbReference>
<dbReference type="Gene3D" id="3.30.1510.10">
    <property type="entry name" value="Domain 2, N(10)-formyltetrahydrofolate synthetase"/>
    <property type="match status" value="1"/>
</dbReference>
<evidence type="ECO:0000256" key="2">
    <source>
        <dbReference type="ARBA" id="ARBA00022598"/>
    </source>
</evidence>
<comment type="caution">
    <text evidence="6">The sequence shown here is derived from an EMBL/GenBank/DDBJ whole genome shotgun (WGS) entry which is preliminary data.</text>
</comment>
<organism evidence="6 7">
    <name type="scientific">Candidatus Sungiibacteriota bacterium</name>
    <dbReference type="NCBI Taxonomy" id="2750080"/>
    <lineage>
        <taxon>Bacteria</taxon>
        <taxon>Candidatus Sungiibacteriota</taxon>
    </lineage>
</organism>
<sequence>MDWAFSDKLSPVKFYPLTIGNTEIKVELAESQGQRERGLSGRKSLPQNQGMLFVFEKPGLYSFWMRDMEFPLDIIWLDADYQVVDMAKNALPESYPNFFVPKREALYVLEVNTGWSETNSITLGSPAVFLQNYQEKEKSKENLIRLDEPKIGGVIKNPFIIKGEARGNWFFEASFPVKITDVNGKMIMESYAEAKDNWMTTDFVPFEKEFYFDSEPQTQYGFLILEKDNPSGLPENDDALRVPVFFGDFSAIALANNLLAALIDNHIHHGNELGFDLRRI</sequence>
<dbReference type="PANTHER" id="PTHR37953">
    <property type="entry name" value="UPF0127 PROTEIN MJ1496"/>
    <property type="match status" value="1"/>
</dbReference>
<evidence type="ECO:0000313" key="7">
    <source>
        <dbReference type="Proteomes" id="UP000709672"/>
    </source>
</evidence>
<dbReference type="InterPro" id="IPR003795">
    <property type="entry name" value="DUF192"/>
</dbReference>
<accession>A0A931YDB0</accession>
<dbReference type="Gene3D" id="2.60.120.1140">
    <property type="entry name" value="Protein of unknown function DUF192"/>
    <property type="match status" value="1"/>
</dbReference>
<dbReference type="InterPro" id="IPR018911">
    <property type="entry name" value="Gmad2_Ig-like_dom"/>
</dbReference>
<reference evidence="6" key="1">
    <citation type="submission" date="2020-07" db="EMBL/GenBank/DDBJ databases">
        <title>Huge and variable diversity of episymbiotic CPR bacteria and DPANN archaea in groundwater ecosystems.</title>
        <authorList>
            <person name="He C.Y."/>
            <person name="Keren R."/>
            <person name="Whittaker M."/>
            <person name="Farag I.F."/>
            <person name="Doudna J."/>
            <person name="Cate J.H.D."/>
            <person name="Banfield J.F."/>
        </authorList>
    </citation>
    <scope>NUCLEOTIDE SEQUENCE</scope>
    <source>
        <strain evidence="6">NC_groundwater_418_Ag_B-0.1um_45_10</strain>
    </source>
</reference>
<dbReference type="InterPro" id="IPR027417">
    <property type="entry name" value="P-loop_NTPase"/>
</dbReference>
<dbReference type="InterPro" id="IPR000559">
    <property type="entry name" value="Formate_THF_ligase"/>
</dbReference>
<keyword evidence="3" id="KW-0547">Nucleotide-binding</keyword>
<dbReference type="Pfam" id="PF10648">
    <property type="entry name" value="Gmad2"/>
    <property type="match status" value="1"/>
</dbReference>
<dbReference type="SUPFAM" id="SSF52540">
    <property type="entry name" value="P-loop containing nucleoside triphosphate hydrolases"/>
    <property type="match status" value="1"/>
</dbReference>
<dbReference type="Proteomes" id="UP000709672">
    <property type="component" value="Unassembled WGS sequence"/>
</dbReference>
<feature type="non-terminal residue" evidence="6">
    <location>
        <position position="280"/>
    </location>
</feature>
<name>A0A931YDB0_9BACT</name>
<dbReference type="EMBL" id="JACPHQ010000015">
    <property type="protein sequence ID" value="MBI2465823.1"/>
    <property type="molecule type" value="Genomic_DNA"/>
</dbReference>
<dbReference type="PANTHER" id="PTHR37953:SF1">
    <property type="entry name" value="UPF0127 PROTEIN MJ1496"/>
    <property type="match status" value="1"/>
</dbReference>
<evidence type="ECO:0000259" key="5">
    <source>
        <dbReference type="Pfam" id="PF10648"/>
    </source>
</evidence>
<feature type="domain" description="Bacterial spore germination immunoglobulin-like" evidence="5">
    <location>
        <begin position="144"/>
        <end position="229"/>
    </location>
</feature>
<protein>
    <submittedName>
        <fullName evidence="6">Formate--tetrahydrofolate ligase</fullName>
    </submittedName>
</protein>
<dbReference type="Pfam" id="PF01268">
    <property type="entry name" value="FTHFS"/>
    <property type="match status" value="1"/>
</dbReference>
<dbReference type="AlphaFoldDB" id="A0A931YDB0"/>
<dbReference type="GO" id="GO:0004329">
    <property type="term" value="F:formate-tetrahydrofolate ligase activity"/>
    <property type="evidence" value="ECO:0007669"/>
    <property type="project" value="InterPro"/>
</dbReference>
<evidence type="ECO:0000256" key="1">
    <source>
        <dbReference type="ARBA" id="ARBA00022563"/>
    </source>
</evidence>
<dbReference type="Pfam" id="PF02643">
    <property type="entry name" value="DUF192"/>
    <property type="match status" value="1"/>
</dbReference>
<gene>
    <name evidence="6" type="ORF">HYV66_01165</name>
</gene>
<evidence type="ECO:0000256" key="3">
    <source>
        <dbReference type="ARBA" id="ARBA00022741"/>
    </source>
</evidence>
<keyword evidence="4" id="KW-0067">ATP-binding</keyword>
<keyword evidence="1" id="KW-0554">One-carbon metabolism</keyword>
<keyword evidence="2 6" id="KW-0436">Ligase</keyword>
<dbReference type="GO" id="GO:0006730">
    <property type="term" value="P:one-carbon metabolic process"/>
    <property type="evidence" value="ECO:0007669"/>
    <property type="project" value="UniProtKB-KW"/>
</dbReference>
<dbReference type="GO" id="GO:0005524">
    <property type="term" value="F:ATP binding"/>
    <property type="evidence" value="ECO:0007669"/>
    <property type="project" value="UniProtKB-KW"/>
</dbReference>